<dbReference type="GeneID" id="10395028"/>
<dbReference type="PANTHER" id="PTHR30399:SF1">
    <property type="entry name" value="UTP PYROPHOSPHATASE"/>
    <property type="match status" value="1"/>
</dbReference>
<reference evidence="2 3" key="1">
    <citation type="submission" date="2011-03" db="EMBL/GenBank/DDBJ databases">
        <title>The complete genome of Archaeoglobus veneficus SNP6.</title>
        <authorList>
            <consortium name="US DOE Joint Genome Institute (JGI-PGF)"/>
            <person name="Lucas S."/>
            <person name="Copeland A."/>
            <person name="Lapidus A."/>
            <person name="Bruce D."/>
            <person name="Goodwin L."/>
            <person name="Pitluck S."/>
            <person name="Kyrpides N."/>
            <person name="Mavromatis K."/>
            <person name="Pagani I."/>
            <person name="Ivanova N."/>
            <person name="Mikhailova N."/>
            <person name="Lu M."/>
            <person name="Detter J.C."/>
            <person name="Tapia R."/>
            <person name="Han C."/>
            <person name="Land M."/>
            <person name="Hauser L."/>
            <person name="Markowitz V."/>
            <person name="Cheng J.-F."/>
            <person name="Hugenholtz P."/>
            <person name="Woyke T."/>
            <person name="Wu D."/>
            <person name="Spring S."/>
            <person name="Brambilla E."/>
            <person name="Klenk H.-P."/>
            <person name="Eisen J.A."/>
        </authorList>
    </citation>
    <scope>NUCLEOTIDE SEQUENCE [LARGE SCALE GENOMIC DNA]</scope>
    <source>
        <strain evidence="3">SNP6</strain>
    </source>
</reference>
<dbReference type="InterPro" id="IPR053136">
    <property type="entry name" value="UTP_pyrophosphatase-like"/>
</dbReference>
<dbReference type="KEGG" id="ave:Arcve_1897"/>
<dbReference type="InterPro" id="IPR002725">
    <property type="entry name" value="YgjP-like_metallopeptidase"/>
</dbReference>
<dbReference type="HOGENOM" id="CLU_065947_2_2_2"/>
<feature type="domain" description="YgjP-like metallopeptidase" evidence="1">
    <location>
        <begin position="21"/>
        <end position="210"/>
    </location>
</feature>
<accession>F2KRF6</accession>
<keyword evidence="3" id="KW-1185">Reference proteome</keyword>
<protein>
    <recommendedName>
        <fullName evidence="1">YgjP-like metallopeptidase domain-containing protein</fullName>
    </recommendedName>
</protein>
<evidence type="ECO:0000313" key="2">
    <source>
        <dbReference type="EMBL" id="AEA47890.1"/>
    </source>
</evidence>
<evidence type="ECO:0000313" key="3">
    <source>
        <dbReference type="Proteomes" id="UP000008136"/>
    </source>
</evidence>
<dbReference type="Proteomes" id="UP000008136">
    <property type="component" value="Chromosome"/>
</dbReference>
<dbReference type="STRING" id="693661.Arcve_1897"/>
<dbReference type="eggNOG" id="arCOG02625">
    <property type="taxonomic scope" value="Archaea"/>
</dbReference>
<dbReference type="EMBL" id="CP002588">
    <property type="protein sequence ID" value="AEA47890.1"/>
    <property type="molecule type" value="Genomic_DNA"/>
</dbReference>
<dbReference type="Gene3D" id="3.30.2010.10">
    <property type="entry name" value="Metalloproteases ('zincins'), catalytic domain"/>
    <property type="match status" value="1"/>
</dbReference>
<dbReference type="AlphaFoldDB" id="F2KRF6"/>
<gene>
    <name evidence="2" type="ordered locus">Arcve_1897</name>
</gene>
<evidence type="ECO:0000259" key="1">
    <source>
        <dbReference type="Pfam" id="PF01863"/>
    </source>
</evidence>
<dbReference type="CDD" id="cd07344">
    <property type="entry name" value="M48_yhfN_like"/>
    <property type="match status" value="1"/>
</dbReference>
<sequence length="228" mass="27113">MLKENSLSDTMDVLVERKPVKHVRIQVLADGKVRVVAPEGFDVNSFINQHYEWIKKKRAEIEELAKDVKGKERMLILNGKFYHLVKDKKFEIKEGDDGVVKYYSLKSLKRKLTEMLRKELKETTAFYSRLLGIKYGKVFIRMQKTKWASCSSKANLSFNLAMLALPEKLREYIVVHELIHLIEPTHSKAFWELVGFYYPEYKKAEQDLKKYWVIVERNEIWRVLRNLR</sequence>
<dbReference type="Pfam" id="PF01863">
    <property type="entry name" value="YgjP-like"/>
    <property type="match status" value="1"/>
</dbReference>
<dbReference type="RefSeq" id="WP_013684546.1">
    <property type="nucleotide sequence ID" value="NC_015320.1"/>
</dbReference>
<name>F2KRF6_ARCVS</name>
<proteinExistence type="predicted"/>
<dbReference type="PANTHER" id="PTHR30399">
    <property type="entry name" value="UNCHARACTERIZED PROTEIN YGJP"/>
    <property type="match status" value="1"/>
</dbReference>
<organism evidence="2 3">
    <name type="scientific">Archaeoglobus veneficus (strain DSM 11195 / SNP6)</name>
    <dbReference type="NCBI Taxonomy" id="693661"/>
    <lineage>
        <taxon>Archaea</taxon>
        <taxon>Methanobacteriati</taxon>
        <taxon>Methanobacteriota</taxon>
        <taxon>Archaeoglobi</taxon>
        <taxon>Archaeoglobales</taxon>
        <taxon>Archaeoglobaceae</taxon>
        <taxon>Archaeoglobus</taxon>
    </lineage>
</organism>